<keyword evidence="2" id="KW-1185">Reference proteome</keyword>
<accession>A0ABW0R0F2</accession>
<sequence length="298" mass="34328">MVVVKHNQVSNEHAYFRINGVPNVPALSVDNAFHRDMYSRGVEEGLLITCGRKPITPFRSVDISEMITERGTLDDGVAFYSAVELRQSGLPLPIGFEQRYKLPLIYAYMLNSALCYVEVSRKNGMDTFFATKSYEVIQAFSHELAETEKRKKVEDYEQQLLTSHTELQSGIFEFVKLVPDRGGFKIFKAKVNTNKKDTIVIPMYSIANFIDSIIRFLGRHHVMIKYVEDGQEYQFVTSLREDILFQWLDTKNSADVKKVQESWQNPFSFTEMTLPELSRDHTFVTVRALDITSIRPLD</sequence>
<organism evidence="1 2">
    <name type="scientific">Cohnella yongneupensis</name>
    <dbReference type="NCBI Taxonomy" id="425006"/>
    <lineage>
        <taxon>Bacteria</taxon>
        <taxon>Bacillati</taxon>
        <taxon>Bacillota</taxon>
        <taxon>Bacilli</taxon>
        <taxon>Bacillales</taxon>
        <taxon>Paenibacillaceae</taxon>
        <taxon>Cohnella</taxon>
    </lineage>
</organism>
<dbReference type="Proteomes" id="UP001596108">
    <property type="component" value="Unassembled WGS sequence"/>
</dbReference>
<reference evidence="2" key="1">
    <citation type="journal article" date="2019" name="Int. J. Syst. Evol. Microbiol.">
        <title>The Global Catalogue of Microorganisms (GCM) 10K type strain sequencing project: providing services to taxonomists for standard genome sequencing and annotation.</title>
        <authorList>
            <consortium name="The Broad Institute Genomics Platform"/>
            <consortium name="The Broad Institute Genome Sequencing Center for Infectious Disease"/>
            <person name="Wu L."/>
            <person name="Ma J."/>
        </authorList>
    </citation>
    <scope>NUCLEOTIDE SEQUENCE [LARGE SCALE GENOMIC DNA]</scope>
    <source>
        <strain evidence="2">CGMCC 1.18578</strain>
    </source>
</reference>
<protein>
    <submittedName>
        <fullName evidence="1">Uncharacterized protein</fullName>
    </submittedName>
</protein>
<evidence type="ECO:0000313" key="1">
    <source>
        <dbReference type="EMBL" id="MFC5530478.1"/>
    </source>
</evidence>
<proteinExistence type="predicted"/>
<evidence type="ECO:0000313" key="2">
    <source>
        <dbReference type="Proteomes" id="UP001596108"/>
    </source>
</evidence>
<dbReference type="RefSeq" id="WP_378112416.1">
    <property type="nucleotide sequence ID" value="NZ_JBHSNC010000042.1"/>
</dbReference>
<dbReference type="EMBL" id="JBHSNC010000042">
    <property type="protein sequence ID" value="MFC5530478.1"/>
    <property type="molecule type" value="Genomic_DNA"/>
</dbReference>
<name>A0ABW0R0F2_9BACL</name>
<gene>
    <name evidence="1" type="ORF">ACFPQ4_13660</name>
</gene>
<comment type="caution">
    <text evidence="1">The sequence shown here is derived from an EMBL/GenBank/DDBJ whole genome shotgun (WGS) entry which is preliminary data.</text>
</comment>